<dbReference type="Proteomes" id="UP000001307">
    <property type="component" value="Unassembled WGS sequence"/>
</dbReference>
<keyword evidence="4 12" id="KW-0812">Transmembrane</keyword>
<evidence type="ECO:0000256" key="12">
    <source>
        <dbReference type="RuleBase" id="RU000679"/>
    </source>
</evidence>
<comment type="similarity">
    <text evidence="12">Belongs to the amiloride-sensitive sodium channel (TC 1.A.6) family.</text>
</comment>
<keyword evidence="6" id="KW-0915">Sodium</keyword>
<evidence type="ECO:0000313" key="15">
    <source>
        <dbReference type="Proteomes" id="UP000001307"/>
    </source>
</evidence>
<name>E4X907_OIKDI</name>
<feature type="transmembrane region" description="Helical" evidence="13">
    <location>
        <begin position="581"/>
        <end position="600"/>
    </location>
</feature>
<keyword evidence="10 12" id="KW-0739">Sodium transport</keyword>
<evidence type="ECO:0000256" key="13">
    <source>
        <dbReference type="SAM" id="Phobius"/>
    </source>
</evidence>
<reference evidence="14" key="1">
    <citation type="journal article" date="2010" name="Science">
        <title>Plasticity of animal genome architecture unmasked by rapid evolution of a pelagic tunicate.</title>
        <authorList>
            <person name="Denoeud F."/>
            <person name="Henriet S."/>
            <person name="Mungpakdee S."/>
            <person name="Aury J.M."/>
            <person name="Da Silva C."/>
            <person name="Brinkmann H."/>
            <person name="Mikhaleva J."/>
            <person name="Olsen L.C."/>
            <person name="Jubin C."/>
            <person name="Canestro C."/>
            <person name="Bouquet J.M."/>
            <person name="Danks G."/>
            <person name="Poulain J."/>
            <person name="Campsteijn C."/>
            <person name="Adamski M."/>
            <person name="Cross I."/>
            <person name="Yadetie F."/>
            <person name="Muffato M."/>
            <person name="Louis A."/>
            <person name="Butcher S."/>
            <person name="Tsagkogeorga G."/>
            <person name="Konrad A."/>
            <person name="Singh S."/>
            <person name="Jensen M.F."/>
            <person name="Cong E.H."/>
            <person name="Eikeseth-Otteraa H."/>
            <person name="Noel B."/>
            <person name="Anthouard V."/>
            <person name="Porcel B.M."/>
            <person name="Kachouri-Lafond R."/>
            <person name="Nishino A."/>
            <person name="Ugolini M."/>
            <person name="Chourrout P."/>
            <person name="Nishida H."/>
            <person name="Aasland R."/>
            <person name="Huzurbazar S."/>
            <person name="Westhof E."/>
            <person name="Delsuc F."/>
            <person name="Lehrach H."/>
            <person name="Reinhardt R."/>
            <person name="Weissenbach J."/>
            <person name="Roy S.W."/>
            <person name="Artiguenave F."/>
            <person name="Postlethwait J.H."/>
            <person name="Manak J.R."/>
            <person name="Thompson E.M."/>
            <person name="Jaillon O."/>
            <person name="Du Pasquier L."/>
            <person name="Boudinot P."/>
            <person name="Liberles D.A."/>
            <person name="Volff J.N."/>
            <person name="Philippe H."/>
            <person name="Lenhard B."/>
            <person name="Roest Crollius H."/>
            <person name="Wincker P."/>
            <person name="Chourrout D."/>
        </authorList>
    </citation>
    <scope>NUCLEOTIDE SEQUENCE [LARGE SCALE GENOMIC DNA]</scope>
</reference>
<proteinExistence type="inferred from homology"/>
<keyword evidence="3 12" id="KW-0894">Sodium channel</keyword>
<dbReference type="InParanoid" id="E4X907"/>
<gene>
    <name evidence="14" type="ORF">GSOID_T00004354001</name>
</gene>
<evidence type="ECO:0000256" key="4">
    <source>
        <dbReference type="ARBA" id="ARBA00022692"/>
    </source>
</evidence>
<dbReference type="Gene3D" id="1.10.287.820">
    <property type="entry name" value="Acid-sensing ion channel domain"/>
    <property type="match status" value="1"/>
</dbReference>
<evidence type="ECO:0000256" key="2">
    <source>
        <dbReference type="ARBA" id="ARBA00022448"/>
    </source>
</evidence>
<evidence type="ECO:0000256" key="11">
    <source>
        <dbReference type="ARBA" id="ARBA00023303"/>
    </source>
</evidence>
<accession>E4X907</accession>
<dbReference type="OrthoDB" id="6021021at2759"/>
<dbReference type="PANTHER" id="PTHR11690">
    <property type="entry name" value="AMILORIDE-SENSITIVE SODIUM CHANNEL-RELATED"/>
    <property type="match status" value="1"/>
</dbReference>
<keyword evidence="5 13" id="KW-1133">Transmembrane helix</keyword>
<dbReference type="Pfam" id="PF00858">
    <property type="entry name" value="ASC"/>
    <property type="match status" value="1"/>
</dbReference>
<dbReference type="InterPro" id="IPR001873">
    <property type="entry name" value="ENaC"/>
</dbReference>
<dbReference type="EMBL" id="FN653030">
    <property type="protein sequence ID" value="CBY18936.1"/>
    <property type="molecule type" value="Genomic_DNA"/>
</dbReference>
<evidence type="ECO:0000313" key="14">
    <source>
        <dbReference type="EMBL" id="CBY18936.1"/>
    </source>
</evidence>
<dbReference type="PRINTS" id="PR01078">
    <property type="entry name" value="AMINACHANNEL"/>
</dbReference>
<comment type="subcellular location">
    <subcellularLocation>
        <location evidence="1">Membrane</location>
        <topology evidence="1">Multi-pass membrane protein</topology>
    </subcellularLocation>
</comment>
<keyword evidence="7 12" id="KW-0406">Ion transport</keyword>
<evidence type="ECO:0000256" key="1">
    <source>
        <dbReference type="ARBA" id="ARBA00004141"/>
    </source>
</evidence>
<dbReference type="Gene3D" id="1.10.3590.10">
    <property type="entry name" value="acid-sensing ion channel 1 domain"/>
    <property type="match status" value="1"/>
</dbReference>
<organism evidence="14">
    <name type="scientific">Oikopleura dioica</name>
    <name type="common">Tunicate</name>
    <dbReference type="NCBI Taxonomy" id="34765"/>
    <lineage>
        <taxon>Eukaryota</taxon>
        <taxon>Metazoa</taxon>
        <taxon>Chordata</taxon>
        <taxon>Tunicata</taxon>
        <taxon>Appendicularia</taxon>
        <taxon>Copelata</taxon>
        <taxon>Oikopleuridae</taxon>
        <taxon>Oikopleura</taxon>
    </lineage>
</organism>
<keyword evidence="15" id="KW-1185">Reference proteome</keyword>
<keyword evidence="8 13" id="KW-0472">Membrane</keyword>
<dbReference type="GO" id="GO:0015280">
    <property type="term" value="F:ligand-gated sodium channel activity"/>
    <property type="evidence" value="ECO:0007669"/>
    <property type="project" value="TreeGrafter"/>
</dbReference>
<keyword evidence="9" id="KW-0325">Glycoprotein</keyword>
<dbReference type="GO" id="GO:0005886">
    <property type="term" value="C:plasma membrane"/>
    <property type="evidence" value="ECO:0007669"/>
    <property type="project" value="TreeGrafter"/>
</dbReference>
<keyword evidence="2 12" id="KW-0813">Transport</keyword>
<dbReference type="Gene3D" id="1.10.287.770">
    <property type="entry name" value="YojJ-like"/>
    <property type="match status" value="1"/>
</dbReference>
<sequence>MSRKMQGFSSLDRRSQSVQAHFSNASRSYLDFELRDETGNLNQNRCSCQHDLPTPDYEYVNLPRARTSGELLYQQKKTYTSFPAFGVPENSNGFFKNQTSPKFDQQVVNENNHFGSPCRDVGTVTTPVTESLKSSNDEKRQSIWITTLYECSGSSTLHGISNICYAGRIDLKKIVWAVVFVAAVGFFATHTLEAIQRFRERPHTTIIDELESEEPMDFPALTICNLNSNRLSKLTVDDIYHIGFINGLITKNRTYSPFLQPNTGKMLSETLKKKIAQVVNGYQSPYAQFDMFEYSDRTGHEFNSVVVDCKYRGESCKGDDFWTTVFTRHGKCLTFNNPADSENVVKTLKGGIDNGLEVLLNLEQEEYIPVWSDNDELSVEAGFKVQLHSQQEPPFLHELGFGISPGFQTLVATQEQRVKFLPPPWGVCDDNNSKEDHKYFQNYSISACRITCETKMVLAKCGCRMVHMPFLLEESPRFCQPNQWECADEELDNLTSKDNSKCVCATPCDVRRYSKDRVKNKRHFLNETFEYLSAKYAKPQNYIRKNFAKLNVFFEALNYEKIEQKKAYEFGALLGDIGGQMGLFIGGSILTLLEIFNYFHDIIKDKTRRRKPSLSSTKSVSVYRGIARFCLLDILFQQQCKLISSVGTNGYLEQSEEAERKKELVIEEIQSIKSRILTV</sequence>
<evidence type="ECO:0000256" key="10">
    <source>
        <dbReference type="ARBA" id="ARBA00023201"/>
    </source>
</evidence>
<dbReference type="PANTHER" id="PTHR11690:SF222">
    <property type="entry name" value="AMILORIDE-SENSITIVE SODIUM CHANNEL SUBUNIT GAMMA"/>
    <property type="match status" value="1"/>
</dbReference>
<evidence type="ECO:0000256" key="9">
    <source>
        <dbReference type="ARBA" id="ARBA00023180"/>
    </source>
</evidence>
<dbReference type="InterPro" id="IPR020903">
    <property type="entry name" value="ENaC_CS"/>
</dbReference>
<evidence type="ECO:0000256" key="6">
    <source>
        <dbReference type="ARBA" id="ARBA00023053"/>
    </source>
</evidence>
<protein>
    <submittedName>
        <fullName evidence="14">Uncharacterized protein</fullName>
    </submittedName>
</protein>
<dbReference type="FunFam" id="1.10.287.770:FF:000001">
    <property type="entry name" value="Acid-sensing ion channel subunit 1"/>
    <property type="match status" value="1"/>
</dbReference>
<evidence type="ECO:0000256" key="5">
    <source>
        <dbReference type="ARBA" id="ARBA00022989"/>
    </source>
</evidence>
<evidence type="ECO:0000256" key="8">
    <source>
        <dbReference type="ARBA" id="ARBA00023136"/>
    </source>
</evidence>
<keyword evidence="11 12" id="KW-0407">Ion channel</keyword>
<dbReference type="AlphaFoldDB" id="E4X907"/>
<dbReference type="PROSITE" id="PS01206">
    <property type="entry name" value="ASC"/>
    <property type="match status" value="1"/>
</dbReference>
<feature type="transmembrane region" description="Helical" evidence="13">
    <location>
        <begin position="174"/>
        <end position="192"/>
    </location>
</feature>
<evidence type="ECO:0000256" key="7">
    <source>
        <dbReference type="ARBA" id="ARBA00023065"/>
    </source>
</evidence>
<evidence type="ECO:0000256" key="3">
    <source>
        <dbReference type="ARBA" id="ARBA00022461"/>
    </source>
</evidence>